<name>C4G8Q9_9FIRM</name>
<evidence type="ECO:0000313" key="3">
    <source>
        <dbReference type="Proteomes" id="UP000003494"/>
    </source>
</evidence>
<dbReference type="HOGENOM" id="CLU_109398_1_0_9"/>
<dbReference type="GO" id="GO:0008893">
    <property type="term" value="F:guanosine-3',5'-bis(diphosphate) 3'-diphosphatase activity"/>
    <property type="evidence" value="ECO:0007669"/>
    <property type="project" value="TreeGrafter"/>
</dbReference>
<protein>
    <submittedName>
        <fullName evidence="2">HD domain protein</fullName>
    </submittedName>
</protein>
<gene>
    <name evidence="2" type="ORF">GCWU000342_00356</name>
</gene>
<dbReference type="eggNOG" id="COG0317">
    <property type="taxonomic scope" value="Bacteria"/>
</dbReference>
<feature type="region of interest" description="Disordered" evidence="1">
    <location>
        <begin position="179"/>
        <end position="199"/>
    </location>
</feature>
<dbReference type="InterPro" id="IPR052194">
    <property type="entry name" value="MESH1"/>
</dbReference>
<accession>C4G8Q9</accession>
<evidence type="ECO:0000256" key="1">
    <source>
        <dbReference type="SAM" id="MobiDB-lite"/>
    </source>
</evidence>
<dbReference type="EMBL" id="ACIP02000001">
    <property type="protein sequence ID" value="EEP29006.1"/>
    <property type="molecule type" value="Genomic_DNA"/>
</dbReference>
<organism evidence="2 3">
    <name type="scientific">Shuttleworthella satelles DSM 14600</name>
    <dbReference type="NCBI Taxonomy" id="626523"/>
    <lineage>
        <taxon>Bacteria</taxon>
        <taxon>Bacillati</taxon>
        <taxon>Bacillota</taxon>
        <taxon>Clostridia</taxon>
        <taxon>Lachnospirales</taxon>
        <taxon>Lachnospiraceae</taxon>
        <taxon>Shuttleworthella</taxon>
    </lineage>
</organism>
<dbReference type="PANTHER" id="PTHR46246:SF1">
    <property type="entry name" value="GUANOSINE-3',5'-BIS(DIPHOSPHATE) 3'-PYROPHOSPHOHYDROLASE MESH1"/>
    <property type="match status" value="1"/>
</dbReference>
<sequence>MVAANVDSGRGESMTDLELVKAAEAYARRCHAGQTDKCGVPYIEHPRTVASLLRDPKEKCVAWLHDTVEDSSATVEDIRSIFGDEIADAVELLTHDKSMPYLDYIKRLAVNPLARRTKMADLFHNMDESRFEGREIPERLVWKRANCYLPAFDYLEQVGREEGEKERFYERDEREVEIHLTRHDKRTGTSEKGSREGEG</sequence>
<dbReference type="Gene3D" id="1.10.3210.10">
    <property type="entry name" value="Hypothetical protein af1432"/>
    <property type="match status" value="1"/>
</dbReference>
<comment type="caution">
    <text evidence="2">The sequence shown here is derived from an EMBL/GenBank/DDBJ whole genome shotgun (WGS) entry which is preliminary data.</text>
</comment>
<proteinExistence type="predicted"/>
<dbReference type="AlphaFoldDB" id="C4G8Q9"/>
<evidence type="ECO:0000313" key="2">
    <source>
        <dbReference type="EMBL" id="EEP29006.1"/>
    </source>
</evidence>
<dbReference type="Pfam" id="PF13328">
    <property type="entry name" value="HD_4"/>
    <property type="match status" value="1"/>
</dbReference>
<keyword evidence="3" id="KW-1185">Reference proteome</keyword>
<dbReference type="SUPFAM" id="SSF109604">
    <property type="entry name" value="HD-domain/PDEase-like"/>
    <property type="match status" value="1"/>
</dbReference>
<dbReference type="PANTHER" id="PTHR46246">
    <property type="entry name" value="GUANOSINE-3',5'-BIS(DIPHOSPHATE) 3'-PYROPHOSPHOHYDROLASE MESH1"/>
    <property type="match status" value="1"/>
</dbReference>
<dbReference type="Proteomes" id="UP000003494">
    <property type="component" value="Unassembled WGS sequence"/>
</dbReference>
<reference evidence="2" key="1">
    <citation type="submission" date="2009-04" db="EMBL/GenBank/DDBJ databases">
        <authorList>
            <person name="Weinstock G."/>
            <person name="Sodergren E."/>
            <person name="Clifton S."/>
            <person name="Fulton L."/>
            <person name="Fulton B."/>
            <person name="Courtney L."/>
            <person name="Fronick C."/>
            <person name="Harrison M."/>
            <person name="Strong C."/>
            <person name="Farmer C."/>
            <person name="Delahaunty K."/>
            <person name="Markovic C."/>
            <person name="Hall O."/>
            <person name="Minx P."/>
            <person name="Tomlinson C."/>
            <person name="Mitreva M."/>
            <person name="Nelson J."/>
            <person name="Hou S."/>
            <person name="Wollam A."/>
            <person name="Pepin K.H."/>
            <person name="Johnson M."/>
            <person name="Bhonagiri V."/>
            <person name="Nash W.E."/>
            <person name="Warren W."/>
            <person name="Chinwalla A."/>
            <person name="Mardis E.R."/>
            <person name="Wilson R.K."/>
        </authorList>
    </citation>
    <scope>NUCLEOTIDE SEQUENCE [LARGE SCALE GENOMIC DNA]</scope>
    <source>
        <strain evidence="2">DSM 14600</strain>
    </source>
</reference>
<dbReference type="STRING" id="626523.GCWU000342_00356"/>